<reference evidence="4" key="2">
    <citation type="submission" date="2023-05" db="EMBL/GenBank/DDBJ databases">
        <authorList>
            <person name="Fouks B."/>
        </authorList>
    </citation>
    <scope>NUCLEOTIDE SEQUENCE</scope>
    <source>
        <strain evidence="4">Stay&amp;Tobe</strain>
        <tissue evidence="4">Testes</tissue>
    </source>
</reference>
<evidence type="ECO:0000313" key="5">
    <source>
        <dbReference type="Proteomes" id="UP001233999"/>
    </source>
</evidence>
<sequence length="859" mass="98302">MGKSTELSHLGRKLKKVDQEIWLIRIDLNDHTDFLSQEKCDAFEFLVKAGKFDNTFQRLLLKHHINESGNVVVLIDGFDEISPEYSEKVLIMLKSLLETRISHICVTSRTVMKSMLEQELSTLSFTFNPFTEQDQKEFLLKYWNISQSKHDLNHFIDKLLELTAKSLNDKMKRITGIPLQTKMLAEIFQSAAEHYGKTGECKLPQKLDLLQMYNDFIDGKWNVYCSKNKDDMTKVGVTENNKILREDFLENHMICGLVALQTGKNLQNFNYFRKNTKSKYQNFVDSFQAGHVKTGMIVDMMNQAPVFIHRTFAEFFVAMYFSKHFRYLKPYIERNILKRSNMIRKFFDRMLAQNHKLHVAVLNQDRDEVESVLVDVNETDDGGRTALHLAVMNHFEDFDDNPDVVQKITLLLLERGADLFIKDQVLQWSPLHLSEKIGAWSALEVILQNHEVAQNLVVIPQKIKEDENYLHNILKISSKQGYVHLISYLLSCGVEIGQLFPVTKSKSAAKLTMLHVAARHNQLDLVTFLIEHDADVDARDESYFKRTPLMMAALEGNIEIVKYFLNHANVKVNAQDVRNRTALWYAASRGHAEVVLLLEKSAANIKVIDRNNGYTLLHFAVKFTNLEMISRLRNIAKIINKKNKQSLTPLLMSARNGNWDVFKSLLKRKPNVTVCDKDGNSALHYAAQLGDTAIIKLCVDLQIDVDSKNSRGQTPLLFAAAHKGRLIAIKTLHELGADVSESDFDDNCGLHYAALCDDVEAVDWFVKQNVDLNSENNEMKTPLWLAVDNNNVEAVKKLLELGAEVNITDNINRTPLYIAHRKGNSVLKNMLIEFGASITSKIRINLGTLEHYLYCLEPI</sequence>
<dbReference type="PANTHER" id="PTHR24173">
    <property type="entry name" value="ANKYRIN REPEAT CONTAINING"/>
    <property type="match status" value="1"/>
</dbReference>
<name>A0AAD8E4E4_DIPPU</name>
<feature type="repeat" description="ANK" evidence="3">
    <location>
        <begin position="382"/>
        <end position="424"/>
    </location>
</feature>
<accession>A0AAD8E4E4</accession>
<dbReference type="Proteomes" id="UP001233999">
    <property type="component" value="Unassembled WGS sequence"/>
</dbReference>
<feature type="repeat" description="ANK" evidence="3">
    <location>
        <begin position="509"/>
        <end position="541"/>
    </location>
</feature>
<dbReference type="AlphaFoldDB" id="A0AAD8E4E4"/>
<feature type="repeat" description="ANK" evidence="3">
    <location>
        <begin position="811"/>
        <end position="843"/>
    </location>
</feature>
<dbReference type="Gene3D" id="3.40.50.300">
    <property type="entry name" value="P-loop containing nucleotide triphosphate hydrolases"/>
    <property type="match status" value="1"/>
</dbReference>
<evidence type="ECO:0000256" key="1">
    <source>
        <dbReference type="ARBA" id="ARBA00022737"/>
    </source>
</evidence>
<dbReference type="PROSITE" id="PS50297">
    <property type="entry name" value="ANK_REP_REGION"/>
    <property type="match status" value="3"/>
</dbReference>
<feature type="repeat" description="ANK" evidence="3">
    <location>
        <begin position="778"/>
        <end position="810"/>
    </location>
</feature>
<feature type="repeat" description="ANK" evidence="3">
    <location>
        <begin position="678"/>
        <end position="710"/>
    </location>
</feature>
<dbReference type="SMART" id="SM00248">
    <property type="entry name" value="ANK"/>
    <property type="match status" value="12"/>
</dbReference>
<dbReference type="InterPro" id="IPR002110">
    <property type="entry name" value="Ankyrin_rpt"/>
</dbReference>
<keyword evidence="5" id="KW-1185">Reference proteome</keyword>
<reference evidence="4" key="1">
    <citation type="journal article" date="2023" name="IScience">
        <title>Live-bearing cockroach genome reveals convergent evolutionary mechanisms linked to viviparity in insects and beyond.</title>
        <authorList>
            <person name="Fouks B."/>
            <person name="Harrison M.C."/>
            <person name="Mikhailova A.A."/>
            <person name="Marchal E."/>
            <person name="English S."/>
            <person name="Carruthers M."/>
            <person name="Jennings E.C."/>
            <person name="Chiamaka E.L."/>
            <person name="Frigard R.A."/>
            <person name="Pippel M."/>
            <person name="Attardo G.M."/>
            <person name="Benoit J.B."/>
            <person name="Bornberg-Bauer E."/>
            <person name="Tobe S.S."/>
        </authorList>
    </citation>
    <scope>NUCLEOTIDE SEQUENCE</scope>
    <source>
        <strain evidence="4">Stay&amp;Tobe</strain>
    </source>
</reference>
<dbReference type="PROSITE" id="PS50088">
    <property type="entry name" value="ANK_REPEAT"/>
    <property type="match status" value="8"/>
</dbReference>
<dbReference type="Pfam" id="PF00023">
    <property type="entry name" value="Ank"/>
    <property type="match status" value="1"/>
</dbReference>
<dbReference type="InterPro" id="IPR027417">
    <property type="entry name" value="P-loop_NTPase"/>
</dbReference>
<dbReference type="SUPFAM" id="SSF48403">
    <property type="entry name" value="Ankyrin repeat"/>
    <property type="match status" value="2"/>
</dbReference>
<evidence type="ECO:0000313" key="4">
    <source>
        <dbReference type="EMBL" id="KAJ9576404.1"/>
    </source>
</evidence>
<feature type="repeat" description="ANK" evidence="3">
    <location>
        <begin position="645"/>
        <end position="677"/>
    </location>
</feature>
<protein>
    <recommendedName>
        <fullName evidence="6">NACHT domain-containing protein</fullName>
    </recommendedName>
</protein>
<dbReference type="PANTHER" id="PTHR24173:SF83">
    <property type="entry name" value="SOCS BOX DOMAIN-CONTAINING PROTEIN"/>
    <property type="match status" value="1"/>
</dbReference>
<dbReference type="EMBL" id="JASPKZ010009795">
    <property type="protein sequence ID" value="KAJ9576404.1"/>
    <property type="molecule type" value="Genomic_DNA"/>
</dbReference>
<feature type="repeat" description="ANK" evidence="3">
    <location>
        <begin position="711"/>
        <end position="744"/>
    </location>
</feature>
<dbReference type="SUPFAM" id="SSF52540">
    <property type="entry name" value="P-loop containing nucleoside triphosphate hydrolases"/>
    <property type="match status" value="1"/>
</dbReference>
<feature type="repeat" description="ANK" evidence="3">
    <location>
        <begin position="578"/>
        <end position="610"/>
    </location>
</feature>
<gene>
    <name evidence="4" type="ORF">L9F63_006760</name>
</gene>
<comment type="caution">
    <text evidence="4">The sequence shown here is derived from an EMBL/GenBank/DDBJ whole genome shotgun (WGS) entry which is preliminary data.</text>
</comment>
<organism evidence="4 5">
    <name type="scientific">Diploptera punctata</name>
    <name type="common">Pacific beetle cockroach</name>
    <dbReference type="NCBI Taxonomy" id="6984"/>
    <lineage>
        <taxon>Eukaryota</taxon>
        <taxon>Metazoa</taxon>
        <taxon>Ecdysozoa</taxon>
        <taxon>Arthropoda</taxon>
        <taxon>Hexapoda</taxon>
        <taxon>Insecta</taxon>
        <taxon>Pterygota</taxon>
        <taxon>Neoptera</taxon>
        <taxon>Polyneoptera</taxon>
        <taxon>Dictyoptera</taxon>
        <taxon>Blattodea</taxon>
        <taxon>Blaberoidea</taxon>
        <taxon>Blaberidae</taxon>
        <taxon>Diplopterinae</taxon>
        <taxon>Diploptera</taxon>
    </lineage>
</organism>
<evidence type="ECO:0000256" key="2">
    <source>
        <dbReference type="ARBA" id="ARBA00023043"/>
    </source>
</evidence>
<dbReference type="InterPro" id="IPR036770">
    <property type="entry name" value="Ankyrin_rpt-contain_sf"/>
</dbReference>
<evidence type="ECO:0000256" key="3">
    <source>
        <dbReference type="PROSITE-ProRule" id="PRU00023"/>
    </source>
</evidence>
<dbReference type="Pfam" id="PF12796">
    <property type="entry name" value="Ank_2"/>
    <property type="match status" value="3"/>
</dbReference>
<proteinExistence type="predicted"/>
<dbReference type="Gene3D" id="1.25.40.20">
    <property type="entry name" value="Ankyrin repeat-containing domain"/>
    <property type="match status" value="4"/>
</dbReference>
<keyword evidence="1" id="KW-0677">Repeat</keyword>
<evidence type="ECO:0008006" key="6">
    <source>
        <dbReference type="Google" id="ProtNLM"/>
    </source>
</evidence>
<keyword evidence="2 3" id="KW-0040">ANK repeat</keyword>